<dbReference type="OrthoDB" id="5657087at2"/>
<dbReference type="Pfam" id="PF16822">
    <property type="entry name" value="ALGX"/>
    <property type="match status" value="1"/>
</dbReference>
<keyword evidence="6" id="KW-0016">Alginate biosynthesis</keyword>
<evidence type="ECO:0000256" key="5">
    <source>
        <dbReference type="ARBA" id="ARBA00022764"/>
    </source>
</evidence>
<dbReference type="AlphaFoldDB" id="A0A172T7Z7"/>
<evidence type="ECO:0000256" key="2">
    <source>
        <dbReference type="ARBA" id="ARBA00005182"/>
    </source>
</evidence>
<dbReference type="EMBL" id="CP011387">
    <property type="protein sequence ID" value="ANE43066.1"/>
    <property type="molecule type" value="Genomic_DNA"/>
</dbReference>
<dbReference type="GO" id="GO:0016740">
    <property type="term" value="F:transferase activity"/>
    <property type="evidence" value="ECO:0007669"/>
    <property type="project" value="UniProtKB-KW"/>
</dbReference>
<feature type="domain" description="AlgX/AlgJ SGNH hydrolase-like" evidence="7">
    <location>
        <begin position="87"/>
        <end position="350"/>
    </location>
</feature>
<sequence length="488" mass="52425">MRGSNTPRMNTLKPIYAPLAAQRLGHIPENLPVIRSRWTRAAQIVLALAPLSLGGALAQAAVSSVQPTYAACAKSSDIDGKGTYELFGSNGWIFESYEFSALEGLRGTSVAALTRLAKAFKARGSTLILVPVPTRAVSADKTLDFARYPQLQFSKDHYVASWNTMIAQARATGITVIDLLPTVLDFQVNARGEDFFQSRDHHWSLSGMEAATTQIAAQISALAQAQKLDLERQQGELTIKPAGGSAGSMGSHYMKACDLKIEAMPVYDATYTAESTSLLDDVEPVIGIFGDSFGLSYSSTRVDKNFGVLLEAKTALPVVNNSVSGNGRTATLAGYLADPALVDKLPPFVVVPFMGGISNSDFDYGQMTAALIGCSDANRIAQTKFSTPAAKMVFAPQPQGASKGNSLIHIHTDAPTNYLEVREGTYTDGSPLKFEIYRTSASYFTGSRTDFYSLLADEKSVRSLAVQLEKQGPVSGYVEVCRIPDALR</sequence>
<evidence type="ECO:0000256" key="6">
    <source>
        <dbReference type="ARBA" id="ARBA00022841"/>
    </source>
</evidence>
<evidence type="ECO:0000256" key="3">
    <source>
        <dbReference type="ARBA" id="ARBA00022679"/>
    </source>
</evidence>
<evidence type="ECO:0000313" key="9">
    <source>
        <dbReference type="Proteomes" id="UP000077363"/>
    </source>
</evidence>
<comment type="pathway">
    <text evidence="2">Glycan biosynthesis; alginate biosynthesis.</text>
</comment>
<protein>
    <recommendedName>
        <fullName evidence="7">AlgX/AlgJ SGNH hydrolase-like domain-containing protein</fullName>
    </recommendedName>
</protein>
<gene>
    <name evidence="8" type="ORF">SU48_04005</name>
</gene>
<evidence type="ECO:0000313" key="8">
    <source>
        <dbReference type="EMBL" id="ANE43066.1"/>
    </source>
</evidence>
<keyword evidence="5" id="KW-0574">Periplasm</keyword>
<dbReference type="Proteomes" id="UP000077363">
    <property type="component" value="Chromosome"/>
</dbReference>
<evidence type="ECO:0000256" key="1">
    <source>
        <dbReference type="ARBA" id="ARBA00004418"/>
    </source>
</evidence>
<dbReference type="GO" id="GO:0042597">
    <property type="term" value="C:periplasmic space"/>
    <property type="evidence" value="ECO:0007669"/>
    <property type="project" value="UniProtKB-SubCell"/>
</dbReference>
<dbReference type="KEGG" id="dpu:SU48_04005"/>
<keyword evidence="9" id="KW-1185">Reference proteome</keyword>
<reference evidence="8 9" key="1">
    <citation type="submission" date="2015-01" db="EMBL/GenBank/DDBJ databases">
        <title>Deinococcus puniceus/DY1/ whole genome sequencing.</title>
        <authorList>
            <person name="Kim M.K."/>
            <person name="Srinivasan S."/>
            <person name="Lee J.-J."/>
        </authorList>
    </citation>
    <scope>NUCLEOTIDE SEQUENCE [LARGE SCALE GENOMIC DNA]</scope>
    <source>
        <strain evidence="8 9">DY1</strain>
    </source>
</reference>
<evidence type="ECO:0000259" key="7">
    <source>
        <dbReference type="Pfam" id="PF16822"/>
    </source>
</evidence>
<dbReference type="GO" id="GO:0042121">
    <property type="term" value="P:alginic acid biosynthetic process"/>
    <property type="evidence" value="ECO:0007669"/>
    <property type="project" value="UniProtKB-UniPathway"/>
</dbReference>
<dbReference type="UniPathway" id="UPA00286"/>
<dbReference type="STRING" id="1182568.SU48_04005"/>
<keyword evidence="3" id="KW-0808">Transferase</keyword>
<accession>A0A172T7Z7</accession>
<dbReference type="PATRIC" id="fig|1182568.3.peg.834"/>
<keyword evidence="4" id="KW-0732">Signal</keyword>
<comment type="subcellular location">
    <subcellularLocation>
        <location evidence="1">Periplasm</location>
    </subcellularLocation>
</comment>
<dbReference type="InterPro" id="IPR031811">
    <property type="entry name" value="ALGX/ALGJ_SGNH-like"/>
</dbReference>
<organism evidence="8 9">
    <name type="scientific">Deinococcus puniceus</name>
    <dbReference type="NCBI Taxonomy" id="1182568"/>
    <lineage>
        <taxon>Bacteria</taxon>
        <taxon>Thermotogati</taxon>
        <taxon>Deinococcota</taxon>
        <taxon>Deinococci</taxon>
        <taxon>Deinococcales</taxon>
        <taxon>Deinococcaceae</taxon>
        <taxon>Deinococcus</taxon>
    </lineage>
</organism>
<name>A0A172T7Z7_9DEIO</name>
<proteinExistence type="predicted"/>
<evidence type="ECO:0000256" key="4">
    <source>
        <dbReference type="ARBA" id="ARBA00022729"/>
    </source>
</evidence>